<keyword evidence="4" id="KW-0460">Magnesium</keyword>
<gene>
    <name evidence="7" type="ORF">KC614_03335</name>
</gene>
<evidence type="ECO:0000256" key="1">
    <source>
        <dbReference type="ARBA" id="ARBA00001946"/>
    </source>
</evidence>
<comment type="cofactor">
    <cofactor evidence="1">
        <name>Mg(2+)</name>
        <dbReference type="ChEBI" id="CHEBI:18420"/>
    </cofactor>
</comment>
<dbReference type="GO" id="GO:0044716">
    <property type="term" value="F:8-oxo-GDP phosphatase activity"/>
    <property type="evidence" value="ECO:0007669"/>
    <property type="project" value="TreeGrafter"/>
</dbReference>
<proteinExistence type="inferred from homology"/>
<dbReference type="CDD" id="cd02883">
    <property type="entry name" value="NUDIX_Hydrolase"/>
    <property type="match status" value="1"/>
</dbReference>
<reference evidence="7" key="1">
    <citation type="submission" date="2020-04" db="EMBL/GenBank/DDBJ databases">
        <authorList>
            <person name="Zhang T."/>
        </authorList>
    </citation>
    <scope>NUCLEOTIDE SEQUENCE</scope>
    <source>
        <strain evidence="7">HKST-UBA03</strain>
    </source>
</reference>
<dbReference type="PANTHER" id="PTHR47707">
    <property type="entry name" value="8-OXO-DGTP DIPHOSPHATASE"/>
    <property type="match status" value="1"/>
</dbReference>
<comment type="caution">
    <text evidence="7">The sequence shown here is derived from an EMBL/GenBank/DDBJ whole genome shotgun (WGS) entry which is preliminary data.</text>
</comment>
<keyword evidence="3 5" id="KW-0378">Hydrolase</keyword>
<dbReference type="EMBL" id="JAGQKZ010000027">
    <property type="protein sequence ID" value="MCA9392208.1"/>
    <property type="molecule type" value="Genomic_DNA"/>
</dbReference>
<dbReference type="PANTHER" id="PTHR47707:SF2">
    <property type="entry name" value="CTP PYROPHOSPHOHYDROLASE"/>
    <property type="match status" value="1"/>
</dbReference>
<evidence type="ECO:0000256" key="3">
    <source>
        <dbReference type="ARBA" id="ARBA00022801"/>
    </source>
</evidence>
<evidence type="ECO:0000256" key="5">
    <source>
        <dbReference type="RuleBase" id="RU003476"/>
    </source>
</evidence>
<dbReference type="InterPro" id="IPR020084">
    <property type="entry name" value="NUDIX_hydrolase_CS"/>
</dbReference>
<dbReference type="GO" id="GO:0044715">
    <property type="term" value="F:8-oxo-dGDP phosphatase activity"/>
    <property type="evidence" value="ECO:0007669"/>
    <property type="project" value="TreeGrafter"/>
</dbReference>
<dbReference type="Gene3D" id="3.90.79.10">
    <property type="entry name" value="Nucleoside Triphosphate Pyrophosphohydrolase"/>
    <property type="match status" value="1"/>
</dbReference>
<protein>
    <submittedName>
        <fullName evidence="7">NUDIX hydrolase</fullName>
    </submittedName>
</protein>
<dbReference type="Proteomes" id="UP000751518">
    <property type="component" value="Unassembled WGS sequence"/>
</dbReference>
<reference evidence="7" key="2">
    <citation type="journal article" date="2021" name="Microbiome">
        <title>Successional dynamics and alternative stable states in a saline activated sludge microbial community over 9 years.</title>
        <authorList>
            <person name="Wang Y."/>
            <person name="Ye J."/>
            <person name="Ju F."/>
            <person name="Liu L."/>
            <person name="Boyd J.A."/>
            <person name="Deng Y."/>
            <person name="Parks D.H."/>
            <person name="Jiang X."/>
            <person name="Yin X."/>
            <person name="Woodcroft B.J."/>
            <person name="Tyson G.W."/>
            <person name="Hugenholtz P."/>
            <person name="Polz M.F."/>
            <person name="Zhang T."/>
        </authorList>
    </citation>
    <scope>NUCLEOTIDE SEQUENCE</scope>
    <source>
        <strain evidence="7">HKST-UBA03</strain>
    </source>
</reference>
<dbReference type="InterPro" id="IPR047127">
    <property type="entry name" value="MutT-like"/>
</dbReference>
<accession>A0A955LKS4</accession>
<dbReference type="Pfam" id="PF00293">
    <property type="entry name" value="NUDIX"/>
    <property type="match status" value="1"/>
</dbReference>
<dbReference type="PROSITE" id="PS51462">
    <property type="entry name" value="NUDIX"/>
    <property type="match status" value="1"/>
</dbReference>
<evidence type="ECO:0000256" key="2">
    <source>
        <dbReference type="ARBA" id="ARBA00005582"/>
    </source>
</evidence>
<dbReference type="GO" id="GO:0006281">
    <property type="term" value="P:DNA repair"/>
    <property type="evidence" value="ECO:0007669"/>
    <property type="project" value="InterPro"/>
</dbReference>
<dbReference type="PROSITE" id="PS00893">
    <property type="entry name" value="NUDIX_BOX"/>
    <property type="match status" value="1"/>
</dbReference>
<dbReference type="PRINTS" id="PR00502">
    <property type="entry name" value="NUDIXFAMILY"/>
</dbReference>
<comment type="similarity">
    <text evidence="2 5">Belongs to the Nudix hydrolase family.</text>
</comment>
<evidence type="ECO:0000313" key="8">
    <source>
        <dbReference type="Proteomes" id="UP000751518"/>
    </source>
</evidence>
<evidence type="ECO:0000256" key="4">
    <source>
        <dbReference type="ARBA" id="ARBA00022842"/>
    </source>
</evidence>
<evidence type="ECO:0000313" key="7">
    <source>
        <dbReference type="EMBL" id="MCA9392208.1"/>
    </source>
</evidence>
<name>A0A955LKS4_UNCKA</name>
<dbReference type="InterPro" id="IPR015797">
    <property type="entry name" value="NUDIX_hydrolase-like_dom_sf"/>
</dbReference>
<dbReference type="InterPro" id="IPR020476">
    <property type="entry name" value="Nudix_hydrolase"/>
</dbReference>
<dbReference type="SUPFAM" id="SSF55811">
    <property type="entry name" value="Nudix"/>
    <property type="match status" value="1"/>
</dbReference>
<evidence type="ECO:0000259" key="6">
    <source>
        <dbReference type="PROSITE" id="PS51462"/>
    </source>
</evidence>
<dbReference type="GO" id="GO:0008413">
    <property type="term" value="F:8-oxo-7,8-dihydroguanosine triphosphate pyrophosphatase activity"/>
    <property type="evidence" value="ECO:0007669"/>
    <property type="project" value="TreeGrafter"/>
</dbReference>
<feature type="domain" description="Nudix hydrolase" evidence="6">
    <location>
        <begin position="1"/>
        <end position="131"/>
    </location>
</feature>
<sequence>MTNIALGIIKNIKNEILIIERIKDANDKGEQMLLWAFPGGEVEEGESANEAVVREVHEETGYEVEAKSIISERDHPQFPVHIIYIACDVVHKAAESFSSSEIKTVAWVDPEKLGDFFTTDLDPNVAEYFRKPSNPKS</sequence>
<dbReference type="InterPro" id="IPR000086">
    <property type="entry name" value="NUDIX_hydrolase_dom"/>
</dbReference>
<organism evidence="7 8">
    <name type="scientific">candidate division WWE3 bacterium</name>
    <dbReference type="NCBI Taxonomy" id="2053526"/>
    <lineage>
        <taxon>Bacteria</taxon>
        <taxon>Katanobacteria</taxon>
    </lineage>
</organism>
<dbReference type="GO" id="GO:0035539">
    <property type="term" value="F:8-oxo-7,8-dihydrodeoxyguanosine triphosphate pyrophosphatase activity"/>
    <property type="evidence" value="ECO:0007669"/>
    <property type="project" value="TreeGrafter"/>
</dbReference>
<dbReference type="AlphaFoldDB" id="A0A955LKS4"/>